<dbReference type="EMBL" id="VITV01000016">
    <property type="protein sequence ID" value="TWB66086.1"/>
    <property type="molecule type" value="Genomic_DNA"/>
</dbReference>
<comment type="caution">
    <text evidence="1">The sequence shown here is derived from an EMBL/GenBank/DDBJ whole genome shotgun (WGS) entry which is preliminary data.</text>
</comment>
<name>A0A560F9V2_9PROT</name>
<sequence>MTDTSRPTPYSLAELVITAAAETWRHDGEVMATGIGPLPRLAAALAKTTFNPALQTTDGECFYTASPVPPGPATDTPPVIEGWSPYDRVFSALWGGKRHAMVAPVQMDRFGQTNISVIGDHARPKAAMLGARGFPGNSVHHPNSFFFANHTSRTFVAGEVDFVCSAGYNPARYLNGQPPRGLDLRLIVTDLAVLDFGGPGHAIQVRSLHPGVSFDQVQDNTGFPLHRLEHVATTSAPTAEQLALIRQLDPNNVRRTVFKGDPAGDRRTA</sequence>
<protein>
    <submittedName>
        <fullName evidence="1">Glutaconate CoA-transferase subunit B</fullName>
    </submittedName>
</protein>
<dbReference type="RefSeq" id="WP_145613674.1">
    <property type="nucleotide sequence ID" value="NZ_VITN01000010.1"/>
</dbReference>
<dbReference type="PANTHER" id="PTHR43293:SF3">
    <property type="entry name" value="CHOLESTEROL RING-CLEAVING HYDROLASE IPDB SUBUNIT"/>
    <property type="match status" value="1"/>
</dbReference>
<evidence type="ECO:0000313" key="3">
    <source>
        <dbReference type="Proteomes" id="UP000319859"/>
    </source>
</evidence>
<dbReference type="Proteomes" id="UP000319859">
    <property type="component" value="Unassembled WGS sequence"/>
</dbReference>
<dbReference type="OrthoDB" id="9813111at2"/>
<evidence type="ECO:0000313" key="1">
    <source>
        <dbReference type="EMBL" id="TWB18393.1"/>
    </source>
</evidence>
<dbReference type="AlphaFoldDB" id="A0A560F9V2"/>
<evidence type="ECO:0000313" key="4">
    <source>
        <dbReference type="Proteomes" id="UP000320516"/>
    </source>
</evidence>
<dbReference type="PANTHER" id="PTHR43293">
    <property type="entry name" value="ACETATE COA-TRANSFERASE YDIF"/>
    <property type="match status" value="1"/>
</dbReference>
<reference evidence="3 4" key="1">
    <citation type="submission" date="2019-06" db="EMBL/GenBank/DDBJ databases">
        <title>Genomic Encyclopedia of Type Strains, Phase IV (KMG-V): Genome sequencing to study the core and pangenomes of soil and plant-associated prokaryotes.</title>
        <authorList>
            <person name="Whitman W."/>
        </authorList>
    </citation>
    <scope>NUCLEOTIDE SEQUENCE [LARGE SCALE GENOMIC DNA]</scope>
    <source>
        <strain evidence="1 3">BR 11880</strain>
        <strain evidence="2 4">BR 12005</strain>
    </source>
</reference>
<dbReference type="SUPFAM" id="SSF100950">
    <property type="entry name" value="NagB/RpiA/CoA transferase-like"/>
    <property type="match status" value="1"/>
</dbReference>
<dbReference type="GO" id="GO:0016740">
    <property type="term" value="F:transferase activity"/>
    <property type="evidence" value="ECO:0007669"/>
    <property type="project" value="UniProtKB-KW"/>
</dbReference>
<organism evidence="1 3">
    <name type="scientific">Nitrospirillum amazonense</name>
    <dbReference type="NCBI Taxonomy" id="28077"/>
    <lineage>
        <taxon>Bacteria</taxon>
        <taxon>Pseudomonadati</taxon>
        <taxon>Pseudomonadota</taxon>
        <taxon>Alphaproteobacteria</taxon>
        <taxon>Rhodospirillales</taxon>
        <taxon>Azospirillaceae</taxon>
        <taxon>Nitrospirillum</taxon>
    </lineage>
</organism>
<dbReference type="EMBL" id="VITN01000010">
    <property type="protein sequence ID" value="TWB18393.1"/>
    <property type="molecule type" value="Genomic_DNA"/>
</dbReference>
<evidence type="ECO:0000313" key="2">
    <source>
        <dbReference type="EMBL" id="TWB66086.1"/>
    </source>
</evidence>
<dbReference type="InterPro" id="IPR037171">
    <property type="entry name" value="NagB/RpiA_transferase-like"/>
</dbReference>
<dbReference type="Gene3D" id="3.40.1080.10">
    <property type="entry name" value="Glutaconate Coenzyme A-transferase"/>
    <property type="match status" value="1"/>
</dbReference>
<dbReference type="Proteomes" id="UP000320516">
    <property type="component" value="Unassembled WGS sequence"/>
</dbReference>
<proteinExistence type="predicted"/>
<gene>
    <name evidence="2" type="ORF">FBZ87_11650</name>
    <name evidence="1" type="ORF">FBZ89_11038</name>
</gene>
<keyword evidence="1" id="KW-0808">Transferase</keyword>
<accession>A0A560F9V2</accession>